<dbReference type="Gene3D" id="3.40.50.720">
    <property type="entry name" value="NAD(P)-binding Rossmann-like Domain"/>
    <property type="match status" value="1"/>
</dbReference>
<gene>
    <name evidence="3" type="ORF">CSTERTH_04110</name>
</gene>
<organism evidence="3 4">
    <name type="scientific">Thermoclostridium stercorarium subsp. thermolacticum DSM 2910</name>
    <dbReference type="NCBI Taxonomy" id="1121336"/>
    <lineage>
        <taxon>Bacteria</taxon>
        <taxon>Bacillati</taxon>
        <taxon>Bacillota</taxon>
        <taxon>Clostridia</taxon>
        <taxon>Eubacteriales</taxon>
        <taxon>Oscillospiraceae</taxon>
        <taxon>Thermoclostridium</taxon>
    </lineage>
</organism>
<dbReference type="InterPro" id="IPR002347">
    <property type="entry name" value="SDR_fam"/>
</dbReference>
<dbReference type="NCBIfam" id="NF009050">
    <property type="entry name" value="PRK12384.1"/>
    <property type="match status" value="1"/>
</dbReference>
<dbReference type="PANTHER" id="PTHR42760:SF105">
    <property type="entry name" value="SORBITOL-6-PHOSPHATE 2-DEHYDROGENASE"/>
    <property type="match status" value="1"/>
</dbReference>
<dbReference type="PANTHER" id="PTHR42760">
    <property type="entry name" value="SHORT-CHAIN DEHYDROGENASES/REDUCTASES FAMILY MEMBER"/>
    <property type="match status" value="1"/>
</dbReference>
<dbReference type="RefSeq" id="WP_015358556.1">
    <property type="nucleotide sequence ID" value="NZ_CP014672.1"/>
</dbReference>
<keyword evidence="2" id="KW-0560">Oxidoreductase</keyword>
<reference evidence="3 4" key="1">
    <citation type="submission" date="2016-02" db="EMBL/GenBank/DDBJ databases">
        <title>Comparison of Clostridium stercorarium subspecies using comparative genomics and transcriptomics.</title>
        <authorList>
            <person name="Schellenberg J."/>
            <person name="Thallinger G."/>
            <person name="Levin D.B."/>
            <person name="Zhang X."/>
            <person name="Alvare G."/>
            <person name="Fristensky B."/>
            <person name="Sparling R."/>
        </authorList>
    </citation>
    <scope>NUCLEOTIDE SEQUENCE [LARGE SCALE GENOMIC DNA]</scope>
    <source>
        <strain evidence="3 4">DSM 2910</strain>
    </source>
</reference>
<protein>
    <submittedName>
        <fullName evidence="3">Sorbitol-6-phosphate 2-dehydrogenase</fullName>
    </submittedName>
</protein>
<dbReference type="PROSITE" id="PS00061">
    <property type="entry name" value="ADH_SHORT"/>
    <property type="match status" value="1"/>
</dbReference>
<dbReference type="PRINTS" id="PR00080">
    <property type="entry name" value="SDRFAMILY"/>
</dbReference>
<dbReference type="SUPFAM" id="SSF51735">
    <property type="entry name" value="NAD(P)-binding Rossmann-fold domains"/>
    <property type="match status" value="1"/>
</dbReference>
<dbReference type="InterPro" id="IPR020904">
    <property type="entry name" value="Sc_DH/Rdtase_CS"/>
</dbReference>
<dbReference type="FunFam" id="3.40.50.720:FF:000084">
    <property type="entry name" value="Short-chain dehydrogenase reductase"/>
    <property type="match status" value="1"/>
</dbReference>
<dbReference type="AlphaFoldDB" id="A0A1B1YBZ3"/>
<dbReference type="Proteomes" id="UP000092971">
    <property type="component" value="Chromosome"/>
</dbReference>
<dbReference type="OrthoDB" id="9803333at2"/>
<dbReference type="GO" id="GO:0016616">
    <property type="term" value="F:oxidoreductase activity, acting on the CH-OH group of donors, NAD or NADP as acceptor"/>
    <property type="evidence" value="ECO:0007669"/>
    <property type="project" value="TreeGrafter"/>
</dbReference>
<comment type="similarity">
    <text evidence="1">Belongs to the short-chain dehydrogenases/reductases (SDR) family.</text>
</comment>
<sequence length="258" mass="28156">MCRMLDGKVAIVTGAAQGLGEALARRLDREGCKVVVADINYEKAKEVADSLSDAVAVKVDVTNEEEVEAMVRKAVDTYGTLDILVANAGIVIAMPITEFPYDKWKKVIDVNLNGYFLCARAAARVMIPQRRGVIIQINSKSGKKGSYRNAAYASSKFGGIGLTQSLALELAEYGIRVNAICPGNLLDSPLWVNSLYKQYAKNQGITEEEVRQKYLNQVPLKRACTYDDVANVMVFLASDQASYMTGQAINVTGGQEMR</sequence>
<name>A0A1B1YBZ3_THEST</name>
<dbReference type="SMR" id="A0A1B1YBZ3"/>
<dbReference type="NCBIfam" id="NF005559">
    <property type="entry name" value="PRK07231.1"/>
    <property type="match status" value="1"/>
</dbReference>
<dbReference type="GO" id="GO:0008206">
    <property type="term" value="P:bile acid metabolic process"/>
    <property type="evidence" value="ECO:0007669"/>
    <property type="project" value="UniProtKB-ARBA"/>
</dbReference>
<evidence type="ECO:0000313" key="3">
    <source>
        <dbReference type="EMBL" id="ANW98277.1"/>
    </source>
</evidence>
<dbReference type="Pfam" id="PF13561">
    <property type="entry name" value="adh_short_C2"/>
    <property type="match status" value="1"/>
</dbReference>
<evidence type="ECO:0000256" key="1">
    <source>
        <dbReference type="ARBA" id="ARBA00006484"/>
    </source>
</evidence>
<accession>A0A1B1YBZ3</accession>
<dbReference type="InterPro" id="IPR036291">
    <property type="entry name" value="NAD(P)-bd_dom_sf"/>
</dbReference>
<proteinExistence type="inferred from homology"/>
<dbReference type="EMBL" id="CP014672">
    <property type="protein sequence ID" value="ANW98277.1"/>
    <property type="molecule type" value="Genomic_DNA"/>
</dbReference>
<dbReference type="PRINTS" id="PR00081">
    <property type="entry name" value="GDHRDH"/>
</dbReference>
<evidence type="ECO:0000313" key="4">
    <source>
        <dbReference type="Proteomes" id="UP000092971"/>
    </source>
</evidence>
<evidence type="ECO:0000256" key="2">
    <source>
        <dbReference type="ARBA" id="ARBA00023002"/>
    </source>
</evidence>